<feature type="region of interest" description="Disordered" evidence="1">
    <location>
        <begin position="22"/>
        <end position="41"/>
    </location>
</feature>
<dbReference type="EMBL" id="JAKOGI010000186">
    <property type="protein sequence ID" value="KAJ8440638.1"/>
    <property type="molecule type" value="Genomic_DNA"/>
</dbReference>
<dbReference type="OrthoDB" id="1934555at2759"/>
<gene>
    <name evidence="2" type="ORF">Cgig2_031055</name>
</gene>
<dbReference type="AlphaFoldDB" id="A0A9Q1QFN6"/>
<accession>A0A9Q1QFN6</accession>
<dbReference type="Pfam" id="PF05097">
    <property type="entry name" value="DUF688"/>
    <property type="match status" value="1"/>
</dbReference>
<dbReference type="PANTHER" id="PTHR34371">
    <property type="entry name" value="OS01G0551000 PROTEIN"/>
    <property type="match status" value="1"/>
</dbReference>
<keyword evidence="3" id="KW-1185">Reference proteome</keyword>
<dbReference type="Proteomes" id="UP001153076">
    <property type="component" value="Unassembled WGS sequence"/>
</dbReference>
<name>A0A9Q1QFN6_9CARY</name>
<comment type="caution">
    <text evidence="2">The sequence shown here is derived from an EMBL/GenBank/DDBJ whole genome shotgun (WGS) entry which is preliminary data.</text>
</comment>
<protein>
    <submittedName>
        <fullName evidence="2">Uncharacterized protein</fullName>
    </submittedName>
</protein>
<organism evidence="2 3">
    <name type="scientific">Carnegiea gigantea</name>
    <dbReference type="NCBI Taxonomy" id="171969"/>
    <lineage>
        <taxon>Eukaryota</taxon>
        <taxon>Viridiplantae</taxon>
        <taxon>Streptophyta</taxon>
        <taxon>Embryophyta</taxon>
        <taxon>Tracheophyta</taxon>
        <taxon>Spermatophyta</taxon>
        <taxon>Magnoliopsida</taxon>
        <taxon>eudicotyledons</taxon>
        <taxon>Gunneridae</taxon>
        <taxon>Pentapetalae</taxon>
        <taxon>Caryophyllales</taxon>
        <taxon>Cactineae</taxon>
        <taxon>Cactaceae</taxon>
        <taxon>Cactoideae</taxon>
        <taxon>Echinocereeae</taxon>
        <taxon>Carnegiea</taxon>
    </lineage>
</organism>
<sequence length="237" mass="24936">MGEDIEGENRATPRLQLLYSLPSLRSPDHPSSGAMTPPSETHASVPFIWEAEPGKPKPCTALALPSGSNPTPTKSLDLPPRLLNEAKFTKTPSPTTVLEGPYTSLGRSILESSSLRFLRKRHGSFDGALSLGGSGGSSPDRGLLGTVVLTSSGSCRKDVKGLFGSWRKRGAVSLKSTKSEGSFVISSTSDDVAGDFCGGGSSGKVARMSRKRSLSSAKSHFWGFGILGSPDSHMGEW</sequence>
<evidence type="ECO:0000256" key="1">
    <source>
        <dbReference type="SAM" id="MobiDB-lite"/>
    </source>
</evidence>
<evidence type="ECO:0000313" key="2">
    <source>
        <dbReference type="EMBL" id="KAJ8440638.1"/>
    </source>
</evidence>
<proteinExistence type="predicted"/>
<dbReference type="PANTHER" id="PTHR34371:SF2">
    <property type="entry name" value="DUF688 FAMILY PROTEIN"/>
    <property type="match status" value="1"/>
</dbReference>
<dbReference type="InterPro" id="IPR007789">
    <property type="entry name" value="DUF688"/>
</dbReference>
<reference evidence="2" key="1">
    <citation type="submission" date="2022-04" db="EMBL/GenBank/DDBJ databases">
        <title>Carnegiea gigantea Genome sequencing and assembly v2.</title>
        <authorList>
            <person name="Copetti D."/>
            <person name="Sanderson M.J."/>
            <person name="Burquez A."/>
            <person name="Wojciechowski M.F."/>
        </authorList>
    </citation>
    <scope>NUCLEOTIDE SEQUENCE</scope>
    <source>
        <strain evidence="2">SGP5-SGP5p</strain>
        <tissue evidence="2">Aerial part</tissue>
    </source>
</reference>
<evidence type="ECO:0000313" key="3">
    <source>
        <dbReference type="Proteomes" id="UP001153076"/>
    </source>
</evidence>